<evidence type="ECO:0000256" key="1">
    <source>
        <dbReference type="ARBA" id="ARBA00022679"/>
    </source>
</evidence>
<evidence type="ECO:0000259" key="3">
    <source>
        <dbReference type="PROSITE" id="PS51186"/>
    </source>
</evidence>
<keyword evidence="1 4" id="KW-0808">Transferase</keyword>
<proteinExistence type="predicted"/>
<accession>A0A7T1T7E0</accession>
<dbReference type="EMBL" id="CP048882">
    <property type="protein sequence ID" value="QPP07777.1"/>
    <property type="molecule type" value="Genomic_DNA"/>
</dbReference>
<dbReference type="Proteomes" id="UP000595046">
    <property type="component" value="Chromosome"/>
</dbReference>
<dbReference type="GO" id="GO:0008080">
    <property type="term" value="F:N-acetyltransferase activity"/>
    <property type="evidence" value="ECO:0007669"/>
    <property type="project" value="UniProtKB-ARBA"/>
</dbReference>
<reference evidence="5" key="1">
    <citation type="submission" date="2020-02" db="EMBL/GenBank/DDBJ databases">
        <title>Streptomyces sp. ASO4wet.</title>
        <authorList>
            <person name="Risdian C."/>
            <person name="Landwehr W."/>
            <person name="Schupp P."/>
            <person name="Wink J."/>
        </authorList>
    </citation>
    <scope>NUCLEOTIDE SEQUENCE [LARGE SCALE GENOMIC DNA]</scope>
    <source>
        <strain evidence="5">ASO4wet</strain>
    </source>
</reference>
<protein>
    <submittedName>
        <fullName evidence="4">GNAT family N-acetyltransferase</fullName>
    </submittedName>
</protein>
<dbReference type="PANTHER" id="PTHR10545">
    <property type="entry name" value="DIAMINE N-ACETYLTRANSFERASE"/>
    <property type="match status" value="1"/>
</dbReference>
<dbReference type="InterPro" id="IPR000182">
    <property type="entry name" value="GNAT_dom"/>
</dbReference>
<gene>
    <name evidence="4" type="ORF">G4Z16_16765</name>
</gene>
<dbReference type="Pfam" id="PF00583">
    <property type="entry name" value="Acetyltransf_1"/>
    <property type="match status" value="1"/>
</dbReference>
<dbReference type="PANTHER" id="PTHR10545:SF29">
    <property type="entry name" value="GH14572P-RELATED"/>
    <property type="match status" value="1"/>
</dbReference>
<dbReference type="Gene3D" id="3.40.630.30">
    <property type="match status" value="1"/>
</dbReference>
<name>A0A7T1T7E0_9ACTN</name>
<organism evidence="4 5">
    <name type="scientific">Streptomyces bathyalis</name>
    <dbReference type="NCBI Taxonomy" id="2710756"/>
    <lineage>
        <taxon>Bacteria</taxon>
        <taxon>Bacillati</taxon>
        <taxon>Actinomycetota</taxon>
        <taxon>Actinomycetes</taxon>
        <taxon>Kitasatosporales</taxon>
        <taxon>Streptomycetaceae</taxon>
        <taxon>Streptomyces</taxon>
    </lineage>
</organism>
<dbReference type="SUPFAM" id="SSF55729">
    <property type="entry name" value="Acyl-CoA N-acyltransferases (Nat)"/>
    <property type="match status" value="1"/>
</dbReference>
<dbReference type="InterPro" id="IPR016181">
    <property type="entry name" value="Acyl_CoA_acyltransferase"/>
</dbReference>
<keyword evidence="2" id="KW-0012">Acyltransferase</keyword>
<dbReference type="KEGG" id="sbat:G4Z16_16765"/>
<evidence type="ECO:0000313" key="4">
    <source>
        <dbReference type="EMBL" id="QPP07777.1"/>
    </source>
</evidence>
<evidence type="ECO:0000313" key="5">
    <source>
        <dbReference type="Proteomes" id="UP000595046"/>
    </source>
</evidence>
<dbReference type="PROSITE" id="PS51186">
    <property type="entry name" value="GNAT"/>
    <property type="match status" value="1"/>
</dbReference>
<evidence type="ECO:0000256" key="2">
    <source>
        <dbReference type="ARBA" id="ARBA00023315"/>
    </source>
</evidence>
<dbReference type="InterPro" id="IPR051016">
    <property type="entry name" value="Diverse_Substrate_AcTransf"/>
</dbReference>
<dbReference type="AlphaFoldDB" id="A0A7T1T7E0"/>
<feature type="domain" description="N-acetyltransferase" evidence="3">
    <location>
        <begin position="3"/>
        <end position="160"/>
    </location>
</feature>
<sequence length="160" mass="17524">MTMTIRAAENRDALAVAELIEEVERFYAARVKAPEPPLEERRRDVEEALFGSPPIASALLAVDGAGGVVALAAYSFLWPAAWTSHSLFLKELYIRDAARGKGLGTRLMRELRAIAAARPGCSRIEWTSDTGNPDARAFYRSLGFTELEGKVIYRVDAGVP</sequence>
<keyword evidence="5" id="KW-1185">Reference proteome</keyword>
<dbReference type="CDD" id="cd04301">
    <property type="entry name" value="NAT_SF"/>
    <property type="match status" value="1"/>
</dbReference>